<organism evidence="2 3">
    <name type="scientific">Peribacillus huizhouensis</name>
    <dbReference type="NCBI Taxonomy" id="1501239"/>
    <lineage>
        <taxon>Bacteria</taxon>
        <taxon>Bacillati</taxon>
        <taxon>Bacillota</taxon>
        <taxon>Bacilli</taxon>
        <taxon>Bacillales</taxon>
        <taxon>Bacillaceae</taxon>
        <taxon>Peribacillus</taxon>
    </lineage>
</organism>
<evidence type="ECO:0000313" key="3">
    <source>
        <dbReference type="Proteomes" id="UP000626697"/>
    </source>
</evidence>
<dbReference type="EMBL" id="JACJHX010000002">
    <property type="protein sequence ID" value="MBA9025799.1"/>
    <property type="molecule type" value="Genomic_DNA"/>
</dbReference>
<keyword evidence="1" id="KW-0812">Transmembrane</keyword>
<comment type="caution">
    <text evidence="2">The sequence shown here is derived from an EMBL/GenBank/DDBJ whole genome shotgun (WGS) entry which is preliminary data.</text>
</comment>
<evidence type="ECO:0008006" key="4">
    <source>
        <dbReference type="Google" id="ProtNLM"/>
    </source>
</evidence>
<keyword evidence="3" id="KW-1185">Reference proteome</keyword>
<feature type="transmembrane region" description="Helical" evidence="1">
    <location>
        <begin position="12"/>
        <end position="36"/>
    </location>
</feature>
<feature type="transmembrane region" description="Helical" evidence="1">
    <location>
        <begin position="83"/>
        <end position="108"/>
    </location>
</feature>
<proteinExistence type="predicted"/>
<evidence type="ECO:0000256" key="1">
    <source>
        <dbReference type="SAM" id="Phobius"/>
    </source>
</evidence>
<name>A0ABR6CL82_9BACI</name>
<sequence length="170" mass="19609">MFDLADVTKFIFSFFLIMPMVTFIHLSGHLFCAAIFGGKGKKLTLGCGNKLFSILKMDIKKYYFWNGHCEFDKLQVNHPFKSVMIYLGGALFNLISIFIINGLIFVDILNNSIFWYQFIYFSFYIMFFSLFPMYFSDGSPSDGQAAILSIKKQEKDIVTGDVIIKKEKKD</sequence>
<keyword evidence="1" id="KW-1133">Transmembrane helix</keyword>
<gene>
    <name evidence="2" type="ORF">HNP81_001082</name>
</gene>
<evidence type="ECO:0000313" key="2">
    <source>
        <dbReference type="EMBL" id="MBA9025799.1"/>
    </source>
</evidence>
<keyword evidence="1" id="KW-0472">Membrane</keyword>
<dbReference type="RefSeq" id="WP_034301208.1">
    <property type="nucleotide sequence ID" value="NZ_JACJHX010000002.1"/>
</dbReference>
<reference evidence="2 3" key="1">
    <citation type="submission" date="2020-08" db="EMBL/GenBank/DDBJ databases">
        <title>Genomic Encyclopedia of Type Strains, Phase IV (KMG-IV): sequencing the most valuable type-strain genomes for metagenomic binning, comparative biology and taxonomic classification.</title>
        <authorList>
            <person name="Goeker M."/>
        </authorList>
    </citation>
    <scope>NUCLEOTIDE SEQUENCE [LARGE SCALE GENOMIC DNA]</scope>
    <source>
        <strain evidence="2 3">DSM 105481</strain>
    </source>
</reference>
<protein>
    <recommendedName>
        <fullName evidence="4">Peptidase M50 domain-containing protein</fullName>
    </recommendedName>
</protein>
<dbReference type="Proteomes" id="UP000626697">
    <property type="component" value="Unassembled WGS sequence"/>
</dbReference>
<accession>A0ABR6CL82</accession>
<feature type="transmembrane region" description="Helical" evidence="1">
    <location>
        <begin position="114"/>
        <end position="135"/>
    </location>
</feature>